<dbReference type="InterPro" id="IPR050902">
    <property type="entry name" value="ABC_Transporter_SBP"/>
</dbReference>
<dbReference type="Proteomes" id="UP000587524">
    <property type="component" value="Unassembled WGS sequence"/>
</dbReference>
<dbReference type="PANTHER" id="PTHR30535">
    <property type="entry name" value="VITAMIN B12-BINDING PROTEIN"/>
    <property type="match status" value="1"/>
</dbReference>
<evidence type="ECO:0000259" key="1">
    <source>
        <dbReference type="PROSITE" id="PS50983"/>
    </source>
</evidence>
<evidence type="ECO:0000313" key="3">
    <source>
        <dbReference type="Proteomes" id="UP000587524"/>
    </source>
</evidence>
<comment type="caution">
    <text evidence="2">The sequence shown here is derived from an EMBL/GenBank/DDBJ whole genome shotgun (WGS) entry which is preliminary data.</text>
</comment>
<dbReference type="InterPro" id="IPR002491">
    <property type="entry name" value="ABC_transptr_periplasmic_BD"/>
</dbReference>
<dbReference type="Gene3D" id="3.40.50.1980">
    <property type="entry name" value="Nitrogenase molybdenum iron protein domain"/>
    <property type="match status" value="2"/>
</dbReference>
<keyword evidence="3" id="KW-1185">Reference proteome</keyword>
<dbReference type="RefSeq" id="WP_246340864.1">
    <property type="nucleotide sequence ID" value="NZ_JACJHY010000018.1"/>
</dbReference>
<dbReference type="EMBL" id="JACJHZ010000018">
    <property type="protein sequence ID" value="MBA9021734.1"/>
    <property type="molecule type" value="Genomic_DNA"/>
</dbReference>
<feature type="domain" description="Fe/B12 periplasmic-binding" evidence="1">
    <location>
        <begin position="1"/>
        <end position="252"/>
    </location>
</feature>
<dbReference type="PANTHER" id="PTHR30535:SF34">
    <property type="entry name" value="MOLYBDATE-BINDING PROTEIN MOLA"/>
    <property type="match status" value="1"/>
</dbReference>
<reference evidence="2 3" key="1">
    <citation type="submission" date="2020-08" db="EMBL/GenBank/DDBJ databases">
        <title>Genomic Encyclopedia of Type Strains, Phase IV (KMG-IV): sequencing the most valuable type-strain genomes for metagenomic binning, comparative biology and taxonomic classification.</title>
        <authorList>
            <person name="Goeker M."/>
        </authorList>
    </citation>
    <scope>NUCLEOTIDE SEQUENCE [LARGE SCALE GENOMIC DNA]</scope>
    <source>
        <strain evidence="2 3">DSM 17455</strain>
    </source>
</reference>
<organism evidence="2 3">
    <name type="scientific">Aminobacter ciceronei</name>
    <dbReference type="NCBI Taxonomy" id="150723"/>
    <lineage>
        <taxon>Bacteria</taxon>
        <taxon>Pseudomonadati</taxon>
        <taxon>Pseudomonadota</taxon>
        <taxon>Alphaproteobacteria</taxon>
        <taxon>Hyphomicrobiales</taxon>
        <taxon>Phyllobacteriaceae</taxon>
        <taxon>Aminobacter</taxon>
    </lineage>
</organism>
<dbReference type="Pfam" id="PF01497">
    <property type="entry name" value="Peripla_BP_2"/>
    <property type="match status" value="1"/>
</dbReference>
<protein>
    <submittedName>
        <fullName evidence="2">Iron complex transport system substrate-binding protein</fullName>
    </submittedName>
</protein>
<dbReference type="SUPFAM" id="SSF53807">
    <property type="entry name" value="Helical backbone' metal receptor"/>
    <property type="match status" value="1"/>
</dbReference>
<dbReference type="PROSITE" id="PS50983">
    <property type="entry name" value="FE_B12_PBP"/>
    <property type="match status" value="1"/>
</dbReference>
<proteinExistence type="predicted"/>
<evidence type="ECO:0000313" key="2">
    <source>
        <dbReference type="EMBL" id="MBA9021734.1"/>
    </source>
</evidence>
<name>A0ABR6C9Q0_9HYPH</name>
<accession>A0ABR6C9Q0</accession>
<gene>
    <name evidence="2" type="ORF">HNQ97_003743</name>
</gene>
<sequence>MSLNVCTDQLVLGLADHDQIVSLSNLSEDPGLSFLRAKAAGYPKNRGLAEEVFVARPEIVVTGTYSLHTTTAVLNRLGVRVEEFAYAQTLDTIAADIRRMGVIVGQRTRAERIAVEFERELASFETIPPGRWPSVVVFEQNGIVLGAGTLADSILKAVGFRNLAAEQGYSGMVPYPLELLVKDRPDVVLVSRPYSDVPALADQITRHPAIAALGLIHDSDVVPSGSWSCGGPFTMEAVRALRRLRQSMIRPNKGKEG</sequence>